<dbReference type="PANTHER" id="PTHR18952">
    <property type="entry name" value="CARBONIC ANHYDRASE"/>
    <property type="match status" value="1"/>
</dbReference>
<dbReference type="Proteomes" id="UP000501568">
    <property type="component" value="Chromosome"/>
</dbReference>
<evidence type="ECO:0000256" key="3">
    <source>
        <dbReference type="ARBA" id="ARBA00022723"/>
    </source>
</evidence>
<keyword evidence="3" id="KW-0479">Metal-binding</keyword>
<protein>
    <recommendedName>
        <fullName evidence="2">carbonic anhydrase</fullName>
        <ecNumber evidence="2">4.2.1.1</ecNumber>
    </recommendedName>
</protein>
<feature type="signal peptide" evidence="7">
    <location>
        <begin position="1"/>
        <end position="22"/>
    </location>
</feature>
<dbReference type="SUPFAM" id="SSF51069">
    <property type="entry name" value="Carbonic anhydrase"/>
    <property type="match status" value="1"/>
</dbReference>
<keyword evidence="7" id="KW-0732">Signal</keyword>
<dbReference type="InterPro" id="IPR001148">
    <property type="entry name" value="CA_dom"/>
</dbReference>
<keyword evidence="5" id="KW-0456">Lyase</keyword>
<comment type="similarity">
    <text evidence="1">Belongs to the alpha-carbonic anhydrase family.</text>
</comment>
<dbReference type="PROSITE" id="PS51144">
    <property type="entry name" value="ALPHA_CA_2"/>
    <property type="match status" value="1"/>
</dbReference>
<dbReference type="InterPro" id="IPR023561">
    <property type="entry name" value="Carbonic_anhydrase_a-class"/>
</dbReference>
<dbReference type="CDD" id="cd03124">
    <property type="entry name" value="alpha_CA_prokaryotic_like"/>
    <property type="match status" value="1"/>
</dbReference>
<reference evidence="9 10" key="1">
    <citation type="submission" date="2020-02" db="EMBL/GenBank/DDBJ databases">
        <authorList>
            <person name="Zheng R.K."/>
            <person name="Sun C.M."/>
        </authorList>
    </citation>
    <scope>NUCLEOTIDE SEQUENCE [LARGE SCALE GENOMIC DNA]</scope>
    <source>
        <strain evidence="10">zrk23</strain>
    </source>
</reference>
<feature type="domain" description="Alpha-carbonic anhydrase" evidence="8">
    <location>
        <begin position="26"/>
        <end position="248"/>
    </location>
</feature>
<evidence type="ECO:0000256" key="2">
    <source>
        <dbReference type="ARBA" id="ARBA00012925"/>
    </source>
</evidence>
<organism evidence="9 10">
    <name type="scientific">Stakelama tenebrarum</name>
    <dbReference type="NCBI Taxonomy" id="2711215"/>
    <lineage>
        <taxon>Bacteria</taxon>
        <taxon>Pseudomonadati</taxon>
        <taxon>Pseudomonadota</taxon>
        <taxon>Alphaproteobacteria</taxon>
        <taxon>Sphingomonadales</taxon>
        <taxon>Sphingomonadaceae</taxon>
        <taxon>Stakelama</taxon>
    </lineage>
</organism>
<evidence type="ECO:0000256" key="7">
    <source>
        <dbReference type="SAM" id="SignalP"/>
    </source>
</evidence>
<dbReference type="EC" id="4.2.1.1" evidence="2"/>
<proteinExistence type="inferred from homology"/>
<keyword evidence="4" id="KW-0862">Zinc</keyword>
<evidence type="ECO:0000313" key="9">
    <source>
        <dbReference type="EMBL" id="QIG81344.1"/>
    </source>
</evidence>
<comment type="catalytic activity">
    <reaction evidence="6">
        <text>hydrogencarbonate + H(+) = CO2 + H2O</text>
        <dbReference type="Rhea" id="RHEA:10748"/>
        <dbReference type="ChEBI" id="CHEBI:15377"/>
        <dbReference type="ChEBI" id="CHEBI:15378"/>
        <dbReference type="ChEBI" id="CHEBI:16526"/>
        <dbReference type="ChEBI" id="CHEBI:17544"/>
        <dbReference type="EC" id="4.2.1.1"/>
    </reaction>
</comment>
<keyword evidence="10" id="KW-1185">Reference proteome</keyword>
<evidence type="ECO:0000256" key="5">
    <source>
        <dbReference type="ARBA" id="ARBA00023239"/>
    </source>
</evidence>
<evidence type="ECO:0000313" key="10">
    <source>
        <dbReference type="Proteomes" id="UP000501568"/>
    </source>
</evidence>
<evidence type="ECO:0000256" key="6">
    <source>
        <dbReference type="ARBA" id="ARBA00048348"/>
    </source>
</evidence>
<dbReference type="InterPro" id="IPR041891">
    <property type="entry name" value="Alpha_CA_prokaryot-like"/>
</dbReference>
<dbReference type="Gene3D" id="3.10.200.10">
    <property type="entry name" value="Alpha carbonic anhydrase"/>
    <property type="match status" value="1"/>
</dbReference>
<dbReference type="SMART" id="SM01057">
    <property type="entry name" value="Carb_anhydrase"/>
    <property type="match status" value="1"/>
</dbReference>
<gene>
    <name evidence="9" type="ORF">G5C33_17180</name>
</gene>
<feature type="chain" id="PRO_5026328400" description="carbonic anhydrase" evidence="7">
    <location>
        <begin position="23"/>
        <end position="248"/>
    </location>
</feature>
<dbReference type="GO" id="GO:0004089">
    <property type="term" value="F:carbonate dehydratase activity"/>
    <property type="evidence" value="ECO:0007669"/>
    <property type="project" value="UniProtKB-EC"/>
</dbReference>
<dbReference type="KEGG" id="spzr:G5C33_17180"/>
<dbReference type="PANTHER" id="PTHR18952:SF265">
    <property type="entry name" value="CARBONIC ANHYDRASE"/>
    <property type="match status" value="1"/>
</dbReference>
<dbReference type="GO" id="GO:0008270">
    <property type="term" value="F:zinc ion binding"/>
    <property type="evidence" value="ECO:0007669"/>
    <property type="project" value="InterPro"/>
</dbReference>
<evidence type="ECO:0000256" key="1">
    <source>
        <dbReference type="ARBA" id="ARBA00010718"/>
    </source>
</evidence>
<sequence>MKLAIAAAAGAAALALATVAIAGEAAHWGYDGEHGPDHWAEIAPEFAMCGAGRMQSPVDLGVPTAEAHVEVIAGYRATPLNLINNGHTVQANFTRGSRLVSSGDAYDLLQVHFHTPAEHAVSGKRYPLVAHFVHRNGAGQLAVLGVFFEQGEANAELAKIVAHAPQAANGAAAASDVMLDPDGIVPHDLKVWRYMGSLTTPPCSEGVNWHVAEQVMTASREQIEALHALMGDNARPVQPLHNRLLIKG</sequence>
<accession>A0A6G6Y8T0</accession>
<evidence type="ECO:0000256" key="4">
    <source>
        <dbReference type="ARBA" id="ARBA00022833"/>
    </source>
</evidence>
<dbReference type="InterPro" id="IPR036398">
    <property type="entry name" value="CA_dom_sf"/>
</dbReference>
<evidence type="ECO:0000259" key="8">
    <source>
        <dbReference type="PROSITE" id="PS51144"/>
    </source>
</evidence>
<dbReference type="RefSeq" id="WP_165328270.1">
    <property type="nucleotide sequence ID" value="NZ_CP049109.1"/>
</dbReference>
<name>A0A6G6Y8T0_9SPHN</name>
<dbReference type="Pfam" id="PF00194">
    <property type="entry name" value="Carb_anhydrase"/>
    <property type="match status" value="1"/>
</dbReference>
<dbReference type="AlphaFoldDB" id="A0A6G6Y8T0"/>
<dbReference type="EMBL" id="CP049109">
    <property type="protein sequence ID" value="QIG81344.1"/>
    <property type="molecule type" value="Genomic_DNA"/>
</dbReference>